<comment type="caution">
    <text evidence="8">The sequence shown here is derived from an EMBL/GenBank/DDBJ whole genome shotgun (WGS) entry which is preliminary data.</text>
</comment>
<dbReference type="SUPFAM" id="SSF53474">
    <property type="entry name" value="alpha/beta-Hydrolases"/>
    <property type="match status" value="1"/>
</dbReference>
<proteinExistence type="inferred from homology"/>
<feature type="transmembrane region" description="Helical" evidence="6">
    <location>
        <begin position="20"/>
        <end position="41"/>
    </location>
</feature>
<evidence type="ECO:0000256" key="5">
    <source>
        <dbReference type="SAM" id="MobiDB-lite"/>
    </source>
</evidence>
<dbReference type="GO" id="GO:0016787">
    <property type="term" value="F:hydrolase activity"/>
    <property type="evidence" value="ECO:0007669"/>
    <property type="project" value="UniProtKB-KW"/>
</dbReference>
<dbReference type="Pfam" id="PF00135">
    <property type="entry name" value="COesterase"/>
    <property type="match status" value="1"/>
</dbReference>
<keyword evidence="6" id="KW-0472">Membrane</keyword>
<dbReference type="STRING" id="188477.A0A433TLX5"/>
<evidence type="ECO:0000256" key="4">
    <source>
        <dbReference type="RuleBase" id="RU361235"/>
    </source>
</evidence>
<feature type="compositionally biased region" description="Polar residues" evidence="5">
    <location>
        <begin position="48"/>
        <end position="73"/>
    </location>
</feature>
<dbReference type="InterPro" id="IPR002018">
    <property type="entry name" value="CarbesteraseB"/>
</dbReference>
<dbReference type="Gene3D" id="3.40.50.1820">
    <property type="entry name" value="alpha/beta hydrolase"/>
    <property type="match status" value="1"/>
</dbReference>
<dbReference type="PANTHER" id="PTHR45570">
    <property type="entry name" value="CARBOXYLIC ESTER HYDROLASE"/>
    <property type="match status" value="1"/>
</dbReference>
<accession>A0A433TLX5</accession>
<feature type="domain" description="Carboxylesterase type B" evidence="7">
    <location>
        <begin position="97"/>
        <end position="594"/>
    </location>
</feature>
<dbReference type="OrthoDB" id="3200163at2759"/>
<evidence type="ECO:0000256" key="2">
    <source>
        <dbReference type="ARBA" id="ARBA00010515"/>
    </source>
</evidence>
<dbReference type="InterPro" id="IPR002168">
    <property type="entry name" value="Lipase_GDXG_HIS_AS"/>
</dbReference>
<gene>
    <name evidence="8" type="ORF">EGW08_009735</name>
</gene>
<sequence length="658" mass="73481">MKRHSSVKVNEEVNGTSTYVTLAIVMLVVVGLYTVLPPLMWKDLESRPISQSQPSDTSLYSPGPDQPQSSIFEQEQEVSKATEKLNEDKNKDKEDPLTVTTKYGSIRGTQRDGVRIFHGVRFAKPPLRDLRWREPQLVEPWGPEVYDATWVRPGCPQEFEEFFYPANGTSEDCLYLEIFAPFVQENKLEAAGLPVLVYLHGGGFKDMSASTPVFDSVYLAARGNMIVVLPDYRIGSLGFLFTGTSSDQAVGNFGLMDQKLAIQWIADNIKAFGGDPNKITLAGHSAGALSIVHHITDEETARHFHNVILSSIPLTNPYRSASKAIERGHTLARQLGCFPPQREEPDFVCLRSKSTDDIRDAEDSMVGTGSPALGSLLDHVNPWGPIVDGKLVKSEALDTMLKFASSDKTKIKPMIMGLTAEEGYLFLKQVSDYKGFGKFYLALLSSVTDANLSELSALYPVKNPNDVSGDIATALTDFMFRCPLRALQRRLVSHPHDGEKDMVKFWTYLWHPPMEGDLPAKLEFCQGKSCHGAELPFLFQNSDQLAHKPTTRQIKLSNALIDYMANFVATGDPNISHRKGFTSVMESVHHGDVAKSNPYWTPVTPVSGFSDNPTWLCNELNFMKNSVIKMSKRSKIKGQRCDMWDETQYKFPKIFGFR</sequence>
<dbReference type="EMBL" id="RQTK01000283">
    <property type="protein sequence ID" value="RUS82521.1"/>
    <property type="molecule type" value="Genomic_DNA"/>
</dbReference>
<dbReference type="EC" id="3.1.1.-" evidence="4"/>
<feature type="region of interest" description="Disordered" evidence="5">
    <location>
        <begin position="47"/>
        <end position="104"/>
    </location>
</feature>
<name>A0A433TLX5_ELYCH</name>
<evidence type="ECO:0000256" key="6">
    <source>
        <dbReference type="SAM" id="Phobius"/>
    </source>
</evidence>
<organism evidence="8 9">
    <name type="scientific">Elysia chlorotica</name>
    <name type="common">Eastern emerald elysia</name>
    <name type="synonym">Sea slug</name>
    <dbReference type="NCBI Taxonomy" id="188477"/>
    <lineage>
        <taxon>Eukaryota</taxon>
        <taxon>Metazoa</taxon>
        <taxon>Spiralia</taxon>
        <taxon>Lophotrochozoa</taxon>
        <taxon>Mollusca</taxon>
        <taxon>Gastropoda</taxon>
        <taxon>Heterobranchia</taxon>
        <taxon>Euthyneura</taxon>
        <taxon>Panpulmonata</taxon>
        <taxon>Sacoglossa</taxon>
        <taxon>Placobranchoidea</taxon>
        <taxon>Plakobranchidae</taxon>
        <taxon>Elysia</taxon>
    </lineage>
</organism>
<keyword evidence="3 4" id="KW-0378">Hydrolase</keyword>
<evidence type="ECO:0000256" key="1">
    <source>
        <dbReference type="ARBA" id="ARBA00005964"/>
    </source>
</evidence>
<protein>
    <recommendedName>
        <fullName evidence="4">Carboxylic ester hydrolase</fullName>
        <ecNumber evidence="4">3.1.1.-</ecNumber>
    </recommendedName>
</protein>
<evidence type="ECO:0000259" key="7">
    <source>
        <dbReference type="Pfam" id="PF00135"/>
    </source>
</evidence>
<dbReference type="InterPro" id="IPR029058">
    <property type="entry name" value="AB_hydrolase_fold"/>
</dbReference>
<reference evidence="8 9" key="1">
    <citation type="submission" date="2019-01" db="EMBL/GenBank/DDBJ databases">
        <title>A draft genome assembly of the solar-powered sea slug Elysia chlorotica.</title>
        <authorList>
            <person name="Cai H."/>
            <person name="Li Q."/>
            <person name="Fang X."/>
            <person name="Li J."/>
            <person name="Curtis N.E."/>
            <person name="Altenburger A."/>
            <person name="Shibata T."/>
            <person name="Feng M."/>
            <person name="Maeda T."/>
            <person name="Schwartz J.A."/>
            <person name="Shigenobu S."/>
            <person name="Lundholm N."/>
            <person name="Nishiyama T."/>
            <person name="Yang H."/>
            <person name="Hasebe M."/>
            <person name="Li S."/>
            <person name="Pierce S.K."/>
            <person name="Wang J."/>
        </authorList>
    </citation>
    <scope>NUCLEOTIDE SEQUENCE [LARGE SCALE GENOMIC DNA]</scope>
    <source>
        <strain evidence="8">EC2010</strain>
        <tissue evidence="8">Whole organism of an adult</tissue>
    </source>
</reference>
<feature type="compositionally biased region" description="Basic and acidic residues" evidence="5">
    <location>
        <begin position="77"/>
        <end position="96"/>
    </location>
</feature>
<evidence type="ECO:0000256" key="3">
    <source>
        <dbReference type="ARBA" id="ARBA00022801"/>
    </source>
</evidence>
<dbReference type="PANTHER" id="PTHR45570:SF2">
    <property type="entry name" value="ACETYLCHOLINESTERASE 1-LIKE"/>
    <property type="match status" value="1"/>
</dbReference>
<comment type="similarity">
    <text evidence="2">Belongs to the 'GDXG' lipolytic enzyme family.</text>
</comment>
<evidence type="ECO:0000313" key="9">
    <source>
        <dbReference type="Proteomes" id="UP000271974"/>
    </source>
</evidence>
<evidence type="ECO:0000313" key="8">
    <source>
        <dbReference type="EMBL" id="RUS82521.1"/>
    </source>
</evidence>
<keyword evidence="9" id="KW-1185">Reference proteome</keyword>
<dbReference type="Proteomes" id="UP000271974">
    <property type="component" value="Unassembled WGS sequence"/>
</dbReference>
<keyword evidence="6" id="KW-1133">Transmembrane helix</keyword>
<keyword evidence="6" id="KW-0812">Transmembrane</keyword>
<dbReference type="AlphaFoldDB" id="A0A433TLX5"/>
<dbReference type="PROSITE" id="PS00122">
    <property type="entry name" value="CARBOXYLESTERASE_B_1"/>
    <property type="match status" value="1"/>
</dbReference>
<dbReference type="PROSITE" id="PS01173">
    <property type="entry name" value="LIPASE_GDXG_HIS"/>
    <property type="match status" value="1"/>
</dbReference>
<comment type="similarity">
    <text evidence="1 4">Belongs to the type-B carboxylesterase/lipase family.</text>
</comment>
<dbReference type="InterPro" id="IPR019826">
    <property type="entry name" value="Carboxylesterase_B_AS"/>
</dbReference>